<sequence length="180" mass="20271">MKDIYTIPTFSKNGALHCVIEIPGGTNKKIEFNAETKTFEIDQRNGTDRIIPFLPYPANYGFIPSTLSDRSLGGDGDALDILLISEALPTGTIVEAIPIGILKLLDKGEYDYKIICVPRDTKKRIINVTTYTQFLKKYRKAKDIIESWFLHYDTDGDALISEGWGDEKEALEEINKSLNH</sequence>
<dbReference type="EMBL" id="JBHSFV010000009">
    <property type="protein sequence ID" value="MFC4635174.1"/>
    <property type="molecule type" value="Genomic_DNA"/>
</dbReference>
<keyword evidence="4" id="KW-0378">Hydrolase</keyword>
<comment type="cofactor">
    <cofactor evidence="1">
        <name>Mg(2+)</name>
        <dbReference type="ChEBI" id="CHEBI:18420"/>
    </cofactor>
</comment>
<accession>A0ABV9HYD1</accession>
<dbReference type="Proteomes" id="UP001596043">
    <property type="component" value="Unassembled WGS sequence"/>
</dbReference>
<dbReference type="RefSeq" id="WP_379980138.1">
    <property type="nucleotide sequence ID" value="NZ_JBHSFV010000009.1"/>
</dbReference>
<keyword evidence="5" id="KW-0460">Magnesium</keyword>
<gene>
    <name evidence="6" type="ORF">ACFO3O_14780</name>
</gene>
<evidence type="ECO:0000256" key="4">
    <source>
        <dbReference type="ARBA" id="ARBA00022801"/>
    </source>
</evidence>
<evidence type="ECO:0000256" key="1">
    <source>
        <dbReference type="ARBA" id="ARBA00001946"/>
    </source>
</evidence>
<organism evidence="6 7">
    <name type="scientific">Dokdonia ponticola</name>
    <dbReference type="NCBI Taxonomy" id="2041041"/>
    <lineage>
        <taxon>Bacteria</taxon>
        <taxon>Pseudomonadati</taxon>
        <taxon>Bacteroidota</taxon>
        <taxon>Flavobacteriia</taxon>
        <taxon>Flavobacteriales</taxon>
        <taxon>Flavobacteriaceae</taxon>
        <taxon>Dokdonia</taxon>
    </lineage>
</organism>
<evidence type="ECO:0000313" key="7">
    <source>
        <dbReference type="Proteomes" id="UP001596043"/>
    </source>
</evidence>
<dbReference type="EC" id="3.6.1.1" evidence="2"/>
<evidence type="ECO:0000256" key="5">
    <source>
        <dbReference type="ARBA" id="ARBA00022842"/>
    </source>
</evidence>
<keyword evidence="7" id="KW-1185">Reference proteome</keyword>
<dbReference type="InterPro" id="IPR008162">
    <property type="entry name" value="Pyrophosphatase"/>
</dbReference>
<dbReference type="SUPFAM" id="SSF50324">
    <property type="entry name" value="Inorganic pyrophosphatase"/>
    <property type="match status" value="1"/>
</dbReference>
<keyword evidence="3" id="KW-0479">Metal-binding</keyword>
<comment type="caution">
    <text evidence="6">The sequence shown here is derived from an EMBL/GenBank/DDBJ whole genome shotgun (WGS) entry which is preliminary data.</text>
</comment>
<name>A0ABV9HYD1_9FLAO</name>
<reference evidence="7" key="1">
    <citation type="journal article" date="2019" name="Int. J. Syst. Evol. Microbiol.">
        <title>The Global Catalogue of Microorganisms (GCM) 10K type strain sequencing project: providing services to taxonomists for standard genome sequencing and annotation.</title>
        <authorList>
            <consortium name="The Broad Institute Genomics Platform"/>
            <consortium name="The Broad Institute Genome Sequencing Center for Infectious Disease"/>
            <person name="Wu L."/>
            <person name="Ma J."/>
        </authorList>
    </citation>
    <scope>NUCLEOTIDE SEQUENCE [LARGE SCALE GENOMIC DNA]</scope>
    <source>
        <strain evidence="7">YJ-61-S</strain>
    </source>
</reference>
<evidence type="ECO:0000313" key="6">
    <source>
        <dbReference type="EMBL" id="MFC4635174.1"/>
    </source>
</evidence>
<dbReference type="Gene3D" id="3.90.80.10">
    <property type="entry name" value="Inorganic pyrophosphatase"/>
    <property type="match status" value="1"/>
</dbReference>
<proteinExistence type="predicted"/>
<evidence type="ECO:0000256" key="3">
    <source>
        <dbReference type="ARBA" id="ARBA00022723"/>
    </source>
</evidence>
<dbReference type="Pfam" id="PF00719">
    <property type="entry name" value="Pyrophosphatase"/>
    <property type="match status" value="1"/>
</dbReference>
<evidence type="ECO:0000256" key="2">
    <source>
        <dbReference type="ARBA" id="ARBA00012146"/>
    </source>
</evidence>
<dbReference type="PANTHER" id="PTHR10286">
    <property type="entry name" value="INORGANIC PYROPHOSPHATASE"/>
    <property type="match status" value="1"/>
</dbReference>
<dbReference type="InterPro" id="IPR036649">
    <property type="entry name" value="Pyrophosphatase_sf"/>
</dbReference>
<protein>
    <recommendedName>
        <fullName evidence="2">inorganic diphosphatase</fullName>
        <ecNumber evidence="2">3.6.1.1</ecNumber>
    </recommendedName>
</protein>